<feature type="non-terminal residue" evidence="2">
    <location>
        <position position="73"/>
    </location>
</feature>
<reference evidence="2 3" key="3">
    <citation type="journal article" date="2013" name="Rice">
        <title>Improvement of the Oryza sativa Nipponbare reference genome using next generation sequence and optical map data.</title>
        <authorList>
            <person name="Kawahara Y."/>
            <person name="de la Bastide M."/>
            <person name="Hamilton J.P."/>
            <person name="Kanamori H."/>
            <person name="McCombie W.R."/>
            <person name="Ouyang S."/>
            <person name="Schwartz D.C."/>
            <person name="Tanaka T."/>
            <person name="Wu J."/>
            <person name="Zhou S."/>
            <person name="Childs K.L."/>
            <person name="Davidson R.M."/>
            <person name="Lin H."/>
            <person name="Quesada-Ocampo L."/>
            <person name="Vaillancourt B."/>
            <person name="Sakai H."/>
            <person name="Lee S.S."/>
            <person name="Kim J."/>
            <person name="Numa H."/>
            <person name="Itoh T."/>
            <person name="Buell C.R."/>
            <person name="Matsumoto T."/>
        </authorList>
    </citation>
    <scope>NUCLEOTIDE SEQUENCE [LARGE SCALE GENOMIC DNA]</scope>
    <source>
        <strain evidence="3">cv. Nipponbare</strain>
    </source>
</reference>
<name>A0A0P0VBX8_ORYSJ</name>
<reference evidence="2 3" key="2">
    <citation type="journal article" date="2013" name="Plant Cell Physiol.">
        <title>Rice Annotation Project Database (RAP-DB): an integrative and interactive database for rice genomics.</title>
        <authorList>
            <person name="Sakai H."/>
            <person name="Lee S.S."/>
            <person name="Tanaka T."/>
            <person name="Numa H."/>
            <person name="Kim J."/>
            <person name="Kawahara Y."/>
            <person name="Wakimoto H."/>
            <person name="Yang C.C."/>
            <person name="Iwamoto M."/>
            <person name="Abe T."/>
            <person name="Yamada Y."/>
            <person name="Muto A."/>
            <person name="Inokuchi H."/>
            <person name="Ikemura T."/>
            <person name="Matsumoto T."/>
            <person name="Sasaki T."/>
            <person name="Itoh T."/>
        </authorList>
    </citation>
    <scope>NUCLEOTIDE SEQUENCE [LARGE SCALE GENOMIC DNA]</scope>
    <source>
        <strain evidence="3">cv. Nipponbare</strain>
    </source>
</reference>
<dbReference type="EMBL" id="AP014957">
    <property type="protein sequence ID" value="BAS75877.1"/>
    <property type="molecule type" value="Genomic_DNA"/>
</dbReference>
<evidence type="ECO:0000313" key="3">
    <source>
        <dbReference type="Proteomes" id="UP000059680"/>
    </source>
</evidence>
<dbReference type="Gramene" id="Os01t0915732-00">
    <property type="protein sequence ID" value="Os01t0915732-00"/>
    <property type="gene ID" value="Os01g0915732"/>
</dbReference>
<organism evidence="2 3">
    <name type="scientific">Oryza sativa subsp. japonica</name>
    <name type="common">Rice</name>
    <dbReference type="NCBI Taxonomy" id="39947"/>
    <lineage>
        <taxon>Eukaryota</taxon>
        <taxon>Viridiplantae</taxon>
        <taxon>Streptophyta</taxon>
        <taxon>Embryophyta</taxon>
        <taxon>Tracheophyta</taxon>
        <taxon>Spermatophyta</taxon>
        <taxon>Magnoliopsida</taxon>
        <taxon>Liliopsida</taxon>
        <taxon>Poales</taxon>
        <taxon>Poaceae</taxon>
        <taxon>BOP clade</taxon>
        <taxon>Oryzoideae</taxon>
        <taxon>Oryzeae</taxon>
        <taxon>Oryzinae</taxon>
        <taxon>Oryza</taxon>
        <taxon>Oryza sativa</taxon>
    </lineage>
</organism>
<protein>
    <submittedName>
        <fullName evidence="2">Os01g0915732 protein</fullName>
    </submittedName>
</protein>
<feature type="non-terminal residue" evidence="2">
    <location>
        <position position="1"/>
    </location>
</feature>
<proteinExistence type="predicted"/>
<dbReference type="PaxDb" id="39947-A0A0P0VBX8"/>
<keyword evidence="3" id="KW-1185">Reference proteome</keyword>
<dbReference type="Proteomes" id="UP000059680">
    <property type="component" value="Chromosome 1"/>
</dbReference>
<accession>A0A0P0VBX8</accession>
<evidence type="ECO:0000256" key="1">
    <source>
        <dbReference type="SAM" id="MobiDB-lite"/>
    </source>
</evidence>
<reference evidence="3" key="1">
    <citation type="journal article" date="2005" name="Nature">
        <title>The map-based sequence of the rice genome.</title>
        <authorList>
            <consortium name="International rice genome sequencing project (IRGSP)"/>
            <person name="Matsumoto T."/>
            <person name="Wu J."/>
            <person name="Kanamori H."/>
            <person name="Katayose Y."/>
            <person name="Fujisawa M."/>
            <person name="Namiki N."/>
            <person name="Mizuno H."/>
            <person name="Yamamoto K."/>
            <person name="Antonio B.A."/>
            <person name="Baba T."/>
            <person name="Sakata K."/>
            <person name="Nagamura Y."/>
            <person name="Aoki H."/>
            <person name="Arikawa K."/>
            <person name="Arita K."/>
            <person name="Bito T."/>
            <person name="Chiden Y."/>
            <person name="Fujitsuka N."/>
            <person name="Fukunaka R."/>
            <person name="Hamada M."/>
            <person name="Harada C."/>
            <person name="Hayashi A."/>
            <person name="Hijishita S."/>
            <person name="Honda M."/>
            <person name="Hosokawa S."/>
            <person name="Ichikawa Y."/>
            <person name="Idonuma A."/>
            <person name="Iijima M."/>
            <person name="Ikeda M."/>
            <person name="Ikeno M."/>
            <person name="Ito K."/>
            <person name="Ito S."/>
            <person name="Ito T."/>
            <person name="Ito Y."/>
            <person name="Ito Y."/>
            <person name="Iwabuchi A."/>
            <person name="Kamiya K."/>
            <person name="Karasawa W."/>
            <person name="Kurita K."/>
            <person name="Katagiri S."/>
            <person name="Kikuta A."/>
            <person name="Kobayashi H."/>
            <person name="Kobayashi N."/>
            <person name="Machita K."/>
            <person name="Maehara T."/>
            <person name="Masukawa M."/>
            <person name="Mizubayashi T."/>
            <person name="Mukai Y."/>
            <person name="Nagasaki H."/>
            <person name="Nagata Y."/>
            <person name="Naito S."/>
            <person name="Nakashima M."/>
            <person name="Nakama Y."/>
            <person name="Nakamichi Y."/>
            <person name="Nakamura M."/>
            <person name="Meguro A."/>
            <person name="Negishi M."/>
            <person name="Ohta I."/>
            <person name="Ohta T."/>
            <person name="Okamoto M."/>
            <person name="Ono N."/>
            <person name="Saji S."/>
            <person name="Sakaguchi M."/>
            <person name="Sakai K."/>
            <person name="Shibata M."/>
            <person name="Shimokawa T."/>
            <person name="Song J."/>
            <person name="Takazaki Y."/>
            <person name="Terasawa K."/>
            <person name="Tsugane M."/>
            <person name="Tsuji K."/>
            <person name="Ueda S."/>
            <person name="Waki K."/>
            <person name="Yamagata H."/>
            <person name="Yamamoto M."/>
            <person name="Yamamoto S."/>
            <person name="Yamane H."/>
            <person name="Yoshiki S."/>
            <person name="Yoshihara R."/>
            <person name="Yukawa K."/>
            <person name="Zhong H."/>
            <person name="Yano M."/>
            <person name="Yuan Q."/>
            <person name="Ouyang S."/>
            <person name="Liu J."/>
            <person name="Jones K.M."/>
            <person name="Gansberger K."/>
            <person name="Moffat K."/>
            <person name="Hill J."/>
            <person name="Bera J."/>
            <person name="Fadrosh D."/>
            <person name="Jin S."/>
            <person name="Johri S."/>
            <person name="Kim M."/>
            <person name="Overton L."/>
            <person name="Reardon M."/>
            <person name="Tsitrin T."/>
            <person name="Vuong H."/>
            <person name="Weaver B."/>
            <person name="Ciecko A."/>
            <person name="Tallon L."/>
            <person name="Jackson J."/>
            <person name="Pai G."/>
            <person name="Aken S.V."/>
            <person name="Utterback T."/>
            <person name="Reidmuller S."/>
            <person name="Feldblyum T."/>
            <person name="Hsiao J."/>
            <person name="Zismann V."/>
            <person name="Iobst S."/>
            <person name="de Vazeille A.R."/>
            <person name="Buell C.R."/>
            <person name="Ying K."/>
            <person name="Li Y."/>
            <person name="Lu T."/>
            <person name="Huang Y."/>
            <person name="Zhao Q."/>
            <person name="Feng Q."/>
            <person name="Zhang L."/>
            <person name="Zhu J."/>
            <person name="Weng Q."/>
            <person name="Mu J."/>
            <person name="Lu Y."/>
            <person name="Fan D."/>
            <person name="Liu Y."/>
            <person name="Guan J."/>
            <person name="Zhang Y."/>
            <person name="Yu S."/>
            <person name="Liu X."/>
            <person name="Zhang Y."/>
            <person name="Hong G."/>
            <person name="Han B."/>
            <person name="Choisne N."/>
            <person name="Demange N."/>
            <person name="Orjeda G."/>
            <person name="Samain S."/>
            <person name="Cattolico L."/>
            <person name="Pelletier E."/>
            <person name="Couloux A."/>
            <person name="Segurens B."/>
            <person name="Wincker P."/>
            <person name="D'Hont A."/>
            <person name="Scarpelli C."/>
            <person name="Weissenbach J."/>
            <person name="Salanoubat M."/>
            <person name="Quetier F."/>
            <person name="Yu Y."/>
            <person name="Kim H.R."/>
            <person name="Rambo T."/>
            <person name="Currie J."/>
            <person name="Collura K."/>
            <person name="Luo M."/>
            <person name="Yang T."/>
            <person name="Ammiraju J.S.S."/>
            <person name="Engler F."/>
            <person name="Soderlund C."/>
            <person name="Wing R.A."/>
            <person name="Palmer L.E."/>
            <person name="de la Bastide M."/>
            <person name="Spiegel L."/>
            <person name="Nascimento L."/>
            <person name="Zutavern T."/>
            <person name="O'Shaughnessy A."/>
            <person name="Dike S."/>
            <person name="Dedhia N."/>
            <person name="Preston R."/>
            <person name="Balija V."/>
            <person name="McCombie W.R."/>
            <person name="Chow T."/>
            <person name="Chen H."/>
            <person name="Chung M."/>
            <person name="Chen C."/>
            <person name="Shaw J."/>
            <person name="Wu H."/>
            <person name="Hsiao K."/>
            <person name="Chao Y."/>
            <person name="Chu M."/>
            <person name="Cheng C."/>
            <person name="Hour A."/>
            <person name="Lee P."/>
            <person name="Lin S."/>
            <person name="Lin Y."/>
            <person name="Liou J."/>
            <person name="Liu S."/>
            <person name="Hsing Y."/>
            <person name="Raghuvanshi S."/>
            <person name="Mohanty A."/>
            <person name="Bharti A.K."/>
            <person name="Gaur A."/>
            <person name="Gupta V."/>
            <person name="Kumar D."/>
            <person name="Ravi V."/>
            <person name="Vij S."/>
            <person name="Kapur A."/>
            <person name="Khurana P."/>
            <person name="Khurana P."/>
            <person name="Khurana J.P."/>
            <person name="Tyagi A.K."/>
            <person name="Gaikwad K."/>
            <person name="Singh A."/>
            <person name="Dalal V."/>
            <person name="Srivastava S."/>
            <person name="Dixit A."/>
            <person name="Pal A.K."/>
            <person name="Ghazi I.A."/>
            <person name="Yadav M."/>
            <person name="Pandit A."/>
            <person name="Bhargava A."/>
            <person name="Sureshbabu K."/>
            <person name="Batra K."/>
            <person name="Sharma T.R."/>
            <person name="Mohapatra T."/>
            <person name="Singh N.K."/>
            <person name="Messing J."/>
            <person name="Nelson A.B."/>
            <person name="Fuks G."/>
            <person name="Kavchok S."/>
            <person name="Keizer G."/>
            <person name="Linton E."/>
            <person name="Llaca V."/>
            <person name="Song R."/>
            <person name="Tanyolac B."/>
            <person name="Young S."/>
            <person name="Ho-Il K."/>
            <person name="Hahn J.H."/>
            <person name="Sangsakoo G."/>
            <person name="Vanavichit A."/>
            <person name="de Mattos Luiz.A.T."/>
            <person name="Zimmer P.D."/>
            <person name="Malone G."/>
            <person name="Dellagostin O."/>
            <person name="de Oliveira A.C."/>
            <person name="Bevan M."/>
            <person name="Bancroft I."/>
            <person name="Minx P."/>
            <person name="Cordum H."/>
            <person name="Wilson R."/>
            <person name="Cheng Z."/>
            <person name="Jin W."/>
            <person name="Jiang J."/>
            <person name="Leong S.A."/>
            <person name="Iwama H."/>
            <person name="Gojobori T."/>
            <person name="Itoh T."/>
            <person name="Niimura Y."/>
            <person name="Fujii Y."/>
            <person name="Habara T."/>
            <person name="Sakai H."/>
            <person name="Sato Y."/>
            <person name="Wilson G."/>
            <person name="Kumar K."/>
            <person name="McCouch S."/>
            <person name="Juretic N."/>
            <person name="Hoen D."/>
            <person name="Wright S."/>
            <person name="Bruskiewich R."/>
            <person name="Bureau T."/>
            <person name="Miyao A."/>
            <person name="Hirochika H."/>
            <person name="Nishikawa T."/>
            <person name="Kadowaki K."/>
            <person name="Sugiura M."/>
            <person name="Burr B."/>
            <person name="Sasaki T."/>
        </authorList>
    </citation>
    <scope>NUCLEOTIDE SEQUENCE [LARGE SCALE GENOMIC DNA]</scope>
    <source>
        <strain evidence="3">cv. Nipponbare</strain>
    </source>
</reference>
<gene>
    <name evidence="2" type="ordered locus">Os01g0915732</name>
    <name evidence="2" type="ORF">OSNPB_010915732</name>
</gene>
<dbReference type="InParanoid" id="A0A0P0VBX8"/>
<dbReference type="AlphaFoldDB" id="A0A0P0VBX8"/>
<sequence length="73" mass="7785">APWTFLPGAGGDADAHLEGAATRRAVSRQCARGRPVNSTGAHGRGRGRRAVADLPRARARRGVAWDNARRSRV</sequence>
<feature type="region of interest" description="Disordered" evidence="1">
    <location>
        <begin position="25"/>
        <end position="55"/>
    </location>
</feature>
<evidence type="ECO:0000313" key="2">
    <source>
        <dbReference type="EMBL" id="BAS75877.1"/>
    </source>
</evidence>